<gene>
    <name evidence="1" type="ORF">O6P43_027756</name>
</gene>
<protein>
    <submittedName>
        <fullName evidence="1">Uncharacterized protein</fullName>
    </submittedName>
</protein>
<sequence length="66" mass="8093">MQNSKLDYTDWFGDQRAKLCIYCRLLETNQSSRFELRLSLSFTGNERRVRKFRYNIVKWDTLRVIL</sequence>
<comment type="caution">
    <text evidence="1">The sequence shown here is derived from an EMBL/GenBank/DDBJ whole genome shotgun (WGS) entry which is preliminary data.</text>
</comment>
<proteinExistence type="predicted"/>
<evidence type="ECO:0000313" key="1">
    <source>
        <dbReference type="EMBL" id="KAJ7951757.1"/>
    </source>
</evidence>
<dbReference type="AlphaFoldDB" id="A0AAD7L5E6"/>
<evidence type="ECO:0000313" key="2">
    <source>
        <dbReference type="Proteomes" id="UP001163823"/>
    </source>
</evidence>
<reference evidence="1" key="1">
    <citation type="journal article" date="2023" name="Science">
        <title>Elucidation of the pathway for biosynthesis of saponin adjuvants from the soapbark tree.</title>
        <authorList>
            <person name="Reed J."/>
            <person name="Orme A."/>
            <person name="El-Demerdash A."/>
            <person name="Owen C."/>
            <person name="Martin L.B.B."/>
            <person name="Misra R.C."/>
            <person name="Kikuchi S."/>
            <person name="Rejzek M."/>
            <person name="Martin A.C."/>
            <person name="Harkess A."/>
            <person name="Leebens-Mack J."/>
            <person name="Louveau T."/>
            <person name="Stephenson M.J."/>
            <person name="Osbourn A."/>
        </authorList>
    </citation>
    <scope>NUCLEOTIDE SEQUENCE</scope>
    <source>
        <strain evidence="1">S10</strain>
    </source>
</reference>
<dbReference type="Proteomes" id="UP001163823">
    <property type="component" value="Chromosome 11"/>
</dbReference>
<keyword evidence="2" id="KW-1185">Reference proteome</keyword>
<dbReference type="KEGG" id="qsa:O6P43_027756"/>
<accession>A0AAD7L5E6</accession>
<dbReference type="EMBL" id="JARAOO010000011">
    <property type="protein sequence ID" value="KAJ7951757.1"/>
    <property type="molecule type" value="Genomic_DNA"/>
</dbReference>
<organism evidence="1 2">
    <name type="scientific">Quillaja saponaria</name>
    <name type="common">Soap bark tree</name>
    <dbReference type="NCBI Taxonomy" id="32244"/>
    <lineage>
        <taxon>Eukaryota</taxon>
        <taxon>Viridiplantae</taxon>
        <taxon>Streptophyta</taxon>
        <taxon>Embryophyta</taxon>
        <taxon>Tracheophyta</taxon>
        <taxon>Spermatophyta</taxon>
        <taxon>Magnoliopsida</taxon>
        <taxon>eudicotyledons</taxon>
        <taxon>Gunneridae</taxon>
        <taxon>Pentapetalae</taxon>
        <taxon>rosids</taxon>
        <taxon>fabids</taxon>
        <taxon>Fabales</taxon>
        <taxon>Quillajaceae</taxon>
        <taxon>Quillaja</taxon>
    </lineage>
</organism>
<name>A0AAD7L5E6_QUISA</name>